<sequence>MTPEQLYEAGRLDDAIAALGARLRDSPMDSRSRTFLFELLCFAGAFDRAEKHLDILADAGPDAQIGAMLYRTALHASRERLEMFDTRSFPTLGAPPASPRGTLDGAEFTVLEDADPRIGARLEVFAAGQYMWIPLKHVARLETEGPKRLRDLLWMPAHITTGPELRDLDLGEVLLPVVTPLAFRHDDPLVRLGRSADVVTADDGEAWPEGAKVLLVDGDPLPLVDLRELVITPA</sequence>
<dbReference type="SUPFAM" id="SSF144059">
    <property type="entry name" value="ImpE-like"/>
    <property type="match status" value="1"/>
</dbReference>
<dbReference type="RefSeq" id="WP_405280763.1">
    <property type="nucleotide sequence ID" value="NZ_CP144380.1"/>
</dbReference>
<evidence type="ECO:0000313" key="2">
    <source>
        <dbReference type="Proteomes" id="UP001484239"/>
    </source>
</evidence>
<dbReference type="Pfam" id="PF07024">
    <property type="entry name" value="ImpE"/>
    <property type="match status" value="1"/>
</dbReference>
<protein>
    <submittedName>
        <fullName evidence="1">Type VI secretion system accessory protein TagJ</fullName>
    </submittedName>
</protein>
<organism evidence="1 2">
    <name type="scientific">Gaopeijia maritima</name>
    <dbReference type="NCBI Taxonomy" id="3119007"/>
    <lineage>
        <taxon>Bacteria</taxon>
        <taxon>Pseudomonadati</taxon>
        <taxon>Gemmatimonadota</taxon>
        <taxon>Longimicrobiia</taxon>
        <taxon>Gaopeijiales</taxon>
        <taxon>Gaopeijiaceae</taxon>
        <taxon>Gaopeijia</taxon>
    </lineage>
</organism>
<dbReference type="Proteomes" id="UP001484239">
    <property type="component" value="Unassembled WGS sequence"/>
</dbReference>
<proteinExistence type="predicted"/>
<keyword evidence="2" id="KW-1185">Reference proteome</keyword>
<dbReference type="EMBL" id="JBBHLI010000008">
    <property type="protein sequence ID" value="MEK9501981.1"/>
    <property type="molecule type" value="Genomic_DNA"/>
</dbReference>
<comment type="caution">
    <text evidence="1">The sequence shown here is derived from an EMBL/GenBank/DDBJ whole genome shotgun (WGS) entry which is preliminary data.</text>
</comment>
<dbReference type="InterPro" id="IPR009211">
    <property type="entry name" value="TagJ"/>
</dbReference>
<reference evidence="1 2" key="1">
    <citation type="submission" date="2024-02" db="EMBL/GenBank/DDBJ databases">
        <title>A novel Gemmatimonadota bacterium.</title>
        <authorList>
            <person name="Du Z.-J."/>
            <person name="Ye Y.-Q."/>
        </authorList>
    </citation>
    <scope>NUCLEOTIDE SEQUENCE [LARGE SCALE GENOMIC DNA]</scope>
    <source>
        <strain evidence="1 2">DH-20</strain>
    </source>
</reference>
<gene>
    <name evidence="1" type="ORF">WI372_13390</name>
</gene>
<accession>A0ABU9EBS9</accession>
<dbReference type="Gene3D" id="1.25.40.10">
    <property type="entry name" value="Tetratricopeptide repeat domain"/>
    <property type="match status" value="1"/>
</dbReference>
<evidence type="ECO:0000313" key="1">
    <source>
        <dbReference type="EMBL" id="MEK9501981.1"/>
    </source>
</evidence>
<dbReference type="Pfam" id="PF14559">
    <property type="entry name" value="TPR_19"/>
    <property type="match status" value="1"/>
</dbReference>
<dbReference type="InterPro" id="IPR011990">
    <property type="entry name" value="TPR-like_helical_dom_sf"/>
</dbReference>
<name>A0ABU9EBS9_9BACT</name>